<gene>
    <name evidence="2" type="ORF">CU669_09070</name>
</gene>
<dbReference type="PROSITE" id="PS50801">
    <property type="entry name" value="STAS"/>
    <property type="match status" value="1"/>
</dbReference>
<sequence length="247" mass="26173">MEAHPVGQAGVGAVEHHVQLAIGDALLEFVSDGRSPGPTGHIGEEVAPDDGCPRATAQIRLGVVMAENGSLGRKLHGAKGNQGDIPVVETAKRILRVTRFVGVDGHVPRAGLGDYACHRLNWSSPLTWAWNLPYYPSPVHRNFKDIGMELKEGNGRLEIELPTVVDLPVAAELRDILLDALARDSAADVVLKAASVERLSTAAVQVVLSASGGFKGAARRFEVETPSAAVTETFTQLGLASDLQKLV</sequence>
<dbReference type="InterPro" id="IPR036513">
    <property type="entry name" value="STAS_dom_sf"/>
</dbReference>
<name>A0A364NZE2_9PROT</name>
<organism evidence="2 3">
    <name type="scientific">Paramagnetospirillum kuznetsovii</name>
    <dbReference type="NCBI Taxonomy" id="2053833"/>
    <lineage>
        <taxon>Bacteria</taxon>
        <taxon>Pseudomonadati</taxon>
        <taxon>Pseudomonadota</taxon>
        <taxon>Alphaproteobacteria</taxon>
        <taxon>Rhodospirillales</taxon>
        <taxon>Magnetospirillaceae</taxon>
        <taxon>Paramagnetospirillum</taxon>
    </lineage>
</organism>
<keyword evidence="3" id="KW-1185">Reference proteome</keyword>
<dbReference type="Proteomes" id="UP000251075">
    <property type="component" value="Unassembled WGS sequence"/>
</dbReference>
<feature type="domain" description="STAS" evidence="1">
    <location>
        <begin position="146"/>
        <end position="247"/>
    </location>
</feature>
<dbReference type="InterPro" id="IPR002645">
    <property type="entry name" value="STAS_dom"/>
</dbReference>
<dbReference type="SUPFAM" id="SSF52091">
    <property type="entry name" value="SpoIIaa-like"/>
    <property type="match status" value="1"/>
</dbReference>
<dbReference type="AlphaFoldDB" id="A0A364NZE2"/>
<evidence type="ECO:0000313" key="2">
    <source>
        <dbReference type="EMBL" id="RAU22265.1"/>
    </source>
</evidence>
<reference evidence="2 3" key="1">
    <citation type="submission" date="2017-11" db="EMBL/GenBank/DDBJ databases">
        <title>Draft genome sequence of magnetotactic bacterium Magnetospirillum kuznetsovii LBB-42.</title>
        <authorList>
            <person name="Grouzdev D.S."/>
            <person name="Rysina M.S."/>
            <person name="Baslerov R.V."/>
            <person name="Koziaeva V."/>
        </authorList>
    </citation>
    <scope>NUCLEOTIDE SEQUENCE [LARGE SCALE GENOMIC DNA]</scope>
    <source>
        <strain evidence="2 3">LBB-42</strain>
    </source>
</reference>
<dbReference type="EMBL" id="PGTO01000005">
    <property type="protein sequence ID" value="RAU22265.1"/>
    <property type="molecule type" value="Genomic_DNA"/>
</dbReference>
<dbReference type="InterPro" id="IPR058548">
    <property type="entry name" value="MlaB-like_STAS"/>
</dbReference>
<proteinExistence type="predicted"/>
<comment type="caution">
    <text evidence="2">The sequence shown here is derived from an EMBL/GenBank/DDBJ whole genome shotgun (WGS) entry which is preliminary data.</text>
</comment>
<accession>A0A364NZE2</accession>
<protein>
    <recommendedName>
        <fullName evidence="1">STAS domain-containing protein</fullName>
    </recommendedName>
</protein>
<evidence type="ECO:0000313" key="3">
    <source>
        <dbReference type="Proteomes" id="UP000251075"/>
    </source>
</evidence>
<dbReference type="Gene3D" id="3.30.750.24">
    <property type="entry name" value="STAS domain"/>
    <property type="match status" value="1"/>
</dbReference>
<dbReference type="OrthoDB" id="7360776at2"/>
<dbReference type="Pfam" id="PF13466">
    <property type="entry name" value="STAS_2"/>
    <property type="match status" value="1"/>
</dbReference>
<evidence type="ECO:0000259" key="1">
    <source>
        <dbReference type="PROSITE" id="PS50801"/>
    </source>
</evidence>